<dbReference type="Gene3D" id="3.30.1370.10">
    <property type="entry name" value="K Homology domain, type 1"/>
    <property type="match status" value="1"/>
</dbReference>
<keyword evidence="4" id="KW-0539">Nucleus</keyword>
<evidence type="ECO:0000259" key="6">
    <source>
        <dbReference type="SMART" id="SM00322"/>
    </source>
</evidence>
<dbReference type="Proteomes" id="UP000015104">
    <property type="component" value="Unassembled WGS sequence"/>
</dbReference>
<evidence type="ECO:0000256" key="1">
    <source>
        <dbReference type="ARBA" id="ARBA00004123"/>
    </source>
</evidence>
<dbReference type="GO" id="GO:0005634">
    <property type="term" value="C:nucleus"/>
    <property type="evidence" value="ECO:0007669"/>
    <property type="project" value="UniProtKB-SubCell"/>
</dbReference>
<evidence type="ECO:0000313" key="8">
    <source>
        <dbReference type="Proteomes" id="UP000015104"/>
    </source>
</evidence>
<dbReference type="EMBL" id="CAEY01000995">
    <property type="status" value="NOT_ANNOTATED_CDS"/>
    <property type="molecule type" value="Genomic_DNA"/>
</dbReference>
<keyword evidence="3" id="KW-0694">RNA-binding</keyword>
<reference evidence="8" key="1">
    <citation type="submission" date="2011-08" db="EMBL/GenBank/DDBJ databases">
        <authorList>
            <person name="Rombauts S."/>
        </authorList>
    </citation>
    <scope>NUCLEOTIDE SEQUENCE</scope>
    <source>
        <strain evidence="8">London</strain>
    </source>
</reference>
<feature type="domain" description="K Homology" evidence="6">
    <location>
        <begin position="112"/>
        <end position="206"/>
    </location>
</feature>
<dbReference type="PANTHER" id="PTHR11208:SF125">
    <property type="entry name" value="KH DOMAIN-CONTAINING RNA-BINDING PROTEIN QKI"/>
    <property type="match status" value="1"/>
</dbReference>
<dbReference type="STRING" id="32264.T1L312"/>
<feature type="compositionally biased region" description="Low complexity" evidence="5">
    <location>
        <begin position="17"/>
        <end position="40"/>
    </location>
</feature>
<dbReference type="InterPro" id="IPR032377">
    <property type="entry name" value="STAR_dimer"/>
</dbReference>
<dbReference type="EnsemblMetazoa" id="tetur34g01130.1">
    <property type="protein sequence ID" value="tetur34g01130.1"/>
    <property type="gene ID" value="tetur34g01130"/>
</dbReference>
<dbReference type="InterPro" id="IPR045071">
    <property type="entry name" value="BBP-like"/>
</dbReference>
<dbReference type="Pfam" id="PF16544">
    <property type="entry name" value="STAR_dimer"/>
    <property type="match status" value="1"/>
</dbReference>
<evidence type="ECO:0000256" key="3">
    <source>
        <dbReference type="ARBA" id="ARBA00022884"/>
    </source>
</evidence>
<reference evidence="7" key="2">
    <citation type="submission" date="2015-06" db="UniProtKB">
        <authorList>
            <consortium name="EnsemblMetazoa"/>
        </authorList>
    </citation>
    <scope>IDENTIFICATION</scope>
</reference>
<dbReference type="Gene3D" id="1.20.5.4010">
    <property type="match status" value="1"/>
</dbReference>
<dbReference type="PANTHER" id="PTHR11208">
    <property type="entry name" value="RNA-BINDING PROTEIN RELATED"/>
    <property type="match status" value="1"/>
</dbReference>
<organism evidence="7 8">
    <name type="scientific">Tetranychus urticae</name>
    <name type="common">Two-spotted spider mite</name>
    <dbReference type="NCBI Taxonomy" id="32264"/>
    <lineage>
        <taxon>Eukaryota</taxon>
        <taxon>Metazoa</taxon>
        <taxon>Ecdysozoa</taxon>
        <taxon>Arthropoda</taxon>
        <taxon>Chelicerata</taxon>
        <taxon>Arachnida</taxon>
        <taxon>Acari</taxon>
        <taxon>Acariformes</taxon>
        <taxon>Trombidiformes</taxon>
        <taxon>Prostigmata</taxon>
        <taxon>Eleutherengona</taxon>
        <taxon>Raphignathae</taxon>
        <taxon>Tetranychoidea</taxon>
        <taxon>Tetranychidae</taxon>
        <taxon>Tetranychus</taxon>
    </lineage>
</organism>
<dbReference type="FunFam" id="3.30.1370.10:FF:000055">
    <property type="entry name" value="protein quaking isoform X1"/>
    <property type="match status" value="1"/>
</dbReference>
<dbReference type="HOGENOM" id="CLU_046595_0_0_1"/>
<protein>
    <recommendedName>
        <fullName evidence="6">K Homology domain-containing protein</fullName>
    </recommendedName>
</protein>
<dbReference type="GO" id="GO:0003729">
    <property type="term" value="F:mRNA binding"/>
    <property type="evidence" value="ECO:0007669"/>
    <property type="project" value="TreeGrafter"/>
</dbReference>
<sequence length="346" mass="38365">MGEDNKPQIGLSSSAIPTNSPNVTRSPTSPTSTNSFSPNSNNNVLIINGSNSADYLAQLLKDRNRLQAFPNVFVHIQRLVDNEIKRVRDSLFHMEGEEKQPLLLPDPEGSIVQQQEKVYVPVKEYPDYNFVGRILGPRGMTAKQLEQETGCKVMVRGRGSMRDKKKEEQNRGKPNWEHLNDELHVLITVEDTANRAAIKMKRAVEEIRKLLIPVTDGEDELKKRQLMELAIINGTYRDGTVKNCIESEHMKLLAPPIALTTPIRTHTATSLGAPLIFSPRHIHVPTSTALLNGSNAPPPLIAPADAGFLYAPYDFHQYAALTSPLLAEYPVAPQGDNTTTGGFFSR</sequence>
<proteinExistence type="predicted"/>
<evidence type="ECO:0000256" key="2">
    <source>
        <dbReference type="ARBA" id="ARBA00022473"/>
    </source>
</evidence>
<dbReference type="InterPro" id="IPR004087">
    <property type="entry name" value="KH_dom"/>
</dbReference>
<dbReference type="AlphaFoldDB" id="T1L312"/>
<keyword evidence="2" id="KW-0217">Developmental protein</keyword>
<dbReference type="SMART" id="SM00322">
    <property type="entry name" value="KH"/>
    <property type="match status" value="1"/>
</dbReference>
<evidence type="ECO:0000256" key="5">
    <source>
        <dbReference type="SAM" id="MobiDB-lite"/>
    </source>
</evidence>
<evidence type="ECO:0000313" key="7">
    <source>
        <dbReference type="EnsemblMetazoa" id="tetur34g01130.1"/>
    </source>
</evidence>
<dbReference type="eggNOG" id="KOG1588">
    <property type="taxonomic scope" value="Eukaryota"/>
</dbReference>
<dbReference type="InterPro" id="IPR055256">
    <property type="entry name" value="KH_1_KHDC4/BBP-like"/>
</dbReference>
<name>T1L312_TETUR</name>
<feature type="region of interest" description="Disordered" evidence="5">
    <location>
        <begin position="1"/>
        <end position="40"/>
    </location>
</feature>
<dbReference type="InterPro" id="IPR036612">
    <property type="entry name" value="KH_dom_type_1_sf"/>
</dbReference>
<dbReference type="SUPFAM" id="SSF54791">
    <property type="entry name" value="Eukaryotic type KH-domain (KH-domain type I)"/>
    <property type="match status" value="1"/>
</dbReference>
<evidence type="ECO:0000256" key="4">
    <source>
        <dbReference type="ARBA" id="ARBA00023242"/>
    </source>
</evidence>
<dbReference type="EMBL" id="CAEY01000994">
    <property type="status" value="NOT_ANNOTATED_CDS"/>
    <property type="molecule type" value="Genomic_DNA"/>
</dbReference>
<accession>T1L312</accession>
<dbReference type="Pfam" id="PF22675">
    <property type="entry name" value="KH-I_KHDC4-BBP"/>
    <property type="match status" value="1"/>
</dbReference>
<comment type="subcellular location">
    <subcellularLocation>
        <location evidence="1">Nucleus</location>
    </subcellularLocation>
</comment>
<dbReference type="GO" id="GO:0048024">
    <property type="term" value="P:regulation of mRNA splicing, via spliceosome"/>
    <property type="evidence" value="ECO:0007669"/>
    <property type="project" value="TreeGrafter"/>
</dbReference>
<keyword evidence="8" id="KW-1185">Reference proteome</keyword>